<dbReference type="AlphaFoldDB" id="A0A376LJR6"/>
<evidence type="ECO:0000313" key="3">
    <source>
        <dbReference type="Proteomes" id="UP000254877"/>
    </source>
</evidence>
<protein>
    <submittedName>
        <fullName evidence="2">Adhesin for cattle intestine colonization</fullName>
    </submittedName>
</protein>
<name>A0A376LJR6_ECOLX</name>
<dbReference type="EMBL" id="UGAB01000002">
    <property type="protein sequence ID" value="STF44361.1"/>
    <property type="molecule type" value="Genomic_DNA"/>
</dbReference>
<feature type="compositionally biased region" description="Basic and acidic residues" evidence="1">
    <location>
        <begin position="90"/>
        <end position="114"/>
    </location>
</feature>
<dbReference type="InterPro" id="IPR013783">
    <property type="entry name" value="Ig-like_fold"/>
</dbReference>
<accession>A0A376LJR6</accession>
<organism evidence="2 3">
    <name type="scientific">Escherichia coli</name>
    <dbReference type="NCBI Taxonomy" id="562"/>
    <lineage>
        <taxon>Bacteria</taxon>
        <taxon>Pseudomonadati</taxon>
        <taxon>Pseudomonadota</taxon>
        <taxon>Gammaproteobacteria</taxon>
        <taxon>Enterobacterales</taxon>
        <taxon>Enterobacteriaceae</taxon>
        <taxon>Escherichia</taxon>
    </lineage>
</organism>
<dbReference type="Gene3D" id="2.60.40.10">
    <property type="entry name" value="Immunoglobulins"/>
    <property type="match status" value="1"/>
</dbReference>
<gene>
    <name evidence="2" type="primary">siiEA_13</name>
    <name evidence="2" type="ORF">NCTC7928_05089</name>
</gene>
<evidence type="ECO:0000313" key="2">
    <source>
        <dbReference type="EMBL" id="STF44361.1"/>
    </source>
</evidence>
<evidence type="ECO:0000256" key="1">
    <source>
        <dbReference type="SAM" id="MobiDB-lite"/>
    </source>
</evidence>
<feature type="region of interest" description="Disordered" evidence="1">
    <location>
        <begin position="81"/>
        <end position="114"/>
    </location>
</feature>
<proteinExistence type="predicted"/>
<dbReference type="Proteomes" id="UP000254877">
    <property type="component" value="Unassembled WGS sequence"/>
</dbReference>
<sequence>MTPEPAAAIFITSDTSLTVRGVLGAALGANEFAQISTDNGATWVNVTLAADGLNWSYVDGRTLTNGTTTWQVRVVDLAGNVGATGSQSGADRHREPGAGVDHRQHQHRHGEFGN</sequence>
<reference evidence="2 3" key="1">
    <citation type="submission" date="2018-06" db="EMBL/GenBank/DDBJ databases">
        <authorList>
            <consortium name="Pathogen Informatics"/>
            <person name="Doyle S."/>
        </authorList>
    </citation>
    <scope>NUCLEOTIDE SEQUENCE [LARGE SCALE GENOMIC DNA]</scope>
    <source>
        <strain evidence="2 3">NCTC7928</strain>
    </source>
</reference>